<evidence type="ECO:0000313" key="5">
    <source>
        <dbReference type="EMBL" id="GJE95992.1"/>
    </source>
</evidence>
<protein>
    <submittedName>
        <fullName evidence="5">Alpha/beta hydrolase</fullName>
    </submittedName>
</protein>
<dbReference type="PANTHER" id="PTHR43248:SF25">
    <property type="entry name" value="AB HYDROLASE-1 DOMAIN-CONTAINING PROTEIN-RELATED"/>
    <property type="match status" value="1"/>
</dbReference>
<dbReference type="InterPro" id="IPR013595">
    <property type="entry name" value="Pept_S33_TAP-like_C"/>
</dbReference>
<dbReference type="InterPro" id="IPR000073">
    <property type="entry name" value="AB_hydrolase_1"/>
</dbReference>
<feature type="domain" description="AB hydrolase-1" evidence="3">
    <location>
        <begin position="107"/>
        <end position="270"/>
    </location>
</feature>
<dbReference type="EMBL" id="BPQB01000054">
    <property type="protein sequence ID" value="GJE95992.1"/>
    <property type="molecule type" value="Genomic_DNA"/>
</dbReference>
<feature type="domain" description="Peptidase S33 tripeptidyl aminopeptidase-like C-terminal" evidence="4">
    <location>
        <begin position="442"/>
        <end position="539"/>
    </location>
</feature>
<dbReference type="SUPFAM" id="SSF53474">
    <property type="entry name" value="alpha/beta-Hydrolases"/>
    <property type="match status" value="1"/>
</dbReference>
<name>A0A9P3GI24_9APHY</name>
<proteinExistence type="inferred from homology"/>
<dbReference type="OrthoDB" id="425534at2759"/>
<dbReference type="Gene3D" id="3.40.50.1820">
    <property type="entry name" value="alpha/beta hydrolase"/>
    <property type="match status" value="1"/>
</dbReference>
<reference evidence="5 6" key="1">
    <citation type="submission" date="2021-08" db="EMBL/GenBank/DDBJ databases">
        <title>Draft Genome Sequence of Phanerochaete sordida strain YK-624.</title>
        <authorList>
            <person name="Mori T."/>
            <person name="Dohra H."/>
            <person name="Suzuki T."/>
            <person name="Kawagishi H."/>
            <person name="Hirai H."/>
        </authorList>
    </citation>
    <scope>NUCLEOTIDE SEQUENCE [LARGE SCALE GENOMIC DNA]</scope>
    <source>
        <strain evidence="5 6">YK-624</strain>
    </source>
</reference>
<dbReference type="InterPro" id="IPR051601">
    <property type="entry name" value="Serine_prot/Carboxylest_S33"/>
</dbReference>
<accession>A0A9P3GI24</accession>
<dbReference type="GO" id="GO:0016787">
    <property type="term" value="F:hydrolase activity"/>
    <property type="evidence" value="ECO:0007669"/>
    <property type="project" value="UniProtKB-KW"/>
</dbReference>
<dbReference type="InterPro" id="IPR029058">
    <property type="entry name" value="AB_hydrolase_fold"/>
</dbReference>
<evidence type="ECO:0000256" key="1">
    <source>
        <dbReference type="ARBA" id="ARBA00010088"/>
    </source>
</evidence>
<gene>
    <name evidence="5" type="ORF">PsYK624_121850</name>
</gene>
<comment type="caution">
    <text evidence="5">The sequence shown here is derived from an EMBL/GenBank/DDBJ whole genome shotgun (WGS) entry which is preliminary data.</text>
</comment>
<keyword evidence="6" id="KW-1185">Reference proteome</keyword>
<evidence type="ECO:0000259" key="3">
    <source>
        <dbReference type="Pfam" id="PF00561"/>
    </source>
</evidence>
<keyword evidence="2 5" id="KW-0378">Hydrolase</keyword>
<sequence length="583" mass="61481">MKPVGKLHIDMITMRTFNSLTLRNVALALYLSSLAAARTFSRRDDTFNWTNLNPSTNLTLSPCYDGFQCARLTVPLQYSNASAGEAQIAVVMLPANVSRDDPAYLGPLLFNPGGPGGSGVDAVVEDAELFRAVLGPNYDIVGFDPRGVGHSTPAIALFESSMEAFAFLDAFPLNANESVSSIGRVVASAHLLDDLASARARTIAESVSTPAVARDMLAISRALGQDKLTYYGISYGSVLGATFAAMFPDNIRRIAIDGVVNAHEWYQGNYFAKGSLTDTDAALEDIYAACVAAGPSACPIYEATPALVRARVNRLIESVAVAPVPVFNSSAAPAFAVVDYALIVGQLLGMVGSPYDGPLEFTQAVVALEHGDGAPMYAGSTKAWFSSLDACTAADEMFTVGSIDVEAPIICGDSVVDTVKTVQEAEAEYEAMLNITGLATSWYPTTQGLCSGWTIRGKDRMNASFETNTGFPLLLVGNTHDPITPIANAHNMSAGFVGSVVLQQNSTGHTSQSGFSTCTALALRAYFANGTLPAPGTVCQTKDIIFGGAADGALASRGLKRREAGWRRVLKRGGLQGDARYGL</sequence>
<evidence type="ECO:0000256" key="2">
    <source>
        <dbReference type="ARBA" id="ARBA00022801"/>
    </source>
</evidence>
<dbReference type="Pfam" id="PF08386">
    <property type="entry name" value="Abhydrolase_4"/>
    <property type="match status" value="1"/>
</dbReference>
<dbReference type="Proteomes" id="UP000703269">
    <property type="component" value="Unassembled WGS sequence"/>
</dbReference>
<dbReference type="Pfam" id="PF00561">
    <property type="entry name" value="Abhydrolase_1"/>
    <property type="match status" value="1"/>
</dbReference>
<comment type="similarity">
    <text evidence="1">Belongs to the peptidase S33 family.</text>
</comment>
<evidence type="ECO:0000313" key="6">
    <source>
        <dbReference type="Proteomes" id="UP000703269"/>
    </source>
</evidence>
<evidence type="ECO:0000259" key="4">
    <source>
        <dbReference type="Pfam" id="PF08386"/>
    </source>
</evidence>
<dbReference type="AlphaFoldDB" id="A0A9P3GI24"/>
<organism evidence="5 6">
    <name type="scientific">Phanerochaete sordida</name>
    <dbReference type="NCBI Taxonomy" id="48140"/>
    <lineage>
        <taxon>Eukaryota</taxon>
        <taxon>Fungi</taxon>
        <taxon>Dikarya</taxon>
        <taxon>Basidiomycota</taxon>
        <taxon>Agaricomycotina</taxon>
        <taxon>Agaricomycetes</taxon>
        <taxon>Polyporales</taxon>
        <taxon>Phanerochaetaceae</taxon>
        <taxon>Phanerochaete</taxon>
    </lineage>
</organism>
<dbReference type="PANTHER" id="PTHR43248">
    <property type="entry name" value="2-SUCCINYL-6-HYDROXY-2,4-CYCLOHEXADIENE-1-CARBOXYLATE SYNTHASE"/>
    <property type="match status" value="1"/>
</dbReference>